<protein>
    <recommendedName>
        <fullName evidence="3">Helicase C-terminal domain-containing protein</fullName>
    </recommendedName>
</protein>
<evidence type="ECO:0008006" key="3">
    <source>
        <dbReference type="Google" id="ProtNLM"/>
    </source>
</evidence>
<dbReference type="InterPro" id="IPR027417">
    <property type="entry name" value="P-loop_NTPase"/>
</dbReference>
<keyword evidence="2" id="KW-1185">Reference proteome</keyword>
<gene>
    <name evidence="1" type="ORF">M9Y10_008075</name>
</gene>
<evidence type="ECO:0000313" key="2">
    <source>
        <dbReference type="Proteomes" id="UP001470230"/>
    </source>
</evidence>
<accession>A0ABR2IXD9</accession>
<dbReference type="EMBL" id="JAPFFF010000014">
    <property type="protein sequence ID" value="KAK8870198.1"/>
    <property type="molecule type" value="Genomic_DNA"/>
</dbReference>
<evidence type="ECO:0000313" key="1">
    <source>
        <dbReference type="EMBL" id="KAK8870198.1"/>
    </source>
</evidence>
<dbReference type="Proteomes" id="UP001470230">
    <property type="component" value="Unassembled WGS sequence"/>
</dbReference>
<comment type="caution">
    <text evidence="1">The sequence shown here is derived from an EMBL/GenBank/DDBJ whole genome shotgun (WGS) entry which is preliminary data.</text>
</comment>
<reference evidence="1 2" key="1">
    <citation type="submission" date="2024-04" db="EMBL/GenBank/DDBJ databases">
        <title>Tritrichomonas musculus Genome.</title>
        <authorList>
            <person name="Alves-Ferreira E."/>
            <person name="Grigg M."/>
            <person name="Lorenzi H."/>
            <person name="Galac M."/>
        </authorList>
    </citation>
    <scope>NUCLEOTIDE SEQUENCE [LARGE SCALE GENOMIC DNA]</scope>
    <source>
        <strain evidence="1 2">EAF2021</strain>
    </source>
</reference>
<proteinExistence type="predicted"/>
<sequence>MNYDKVLVKIENKKECDRLKNYLKDRYKVALYTGENKEIKLNEDGLFEEDVDVVMSTSFIQNGQSIKENIKSIFVQTYIHTVSRVEQFLGRNRNRDSDVYLYVRYGKHMNKRKYSIPNNRYERYLNK</sequence>
<name>A0ABR2IXD9_9EUKA</name>
<dbReference type="Gene3D" id="3.40.50.300">
    <property type="entry name" value="P-loop containing nucleotide triphosphate hydrolases"/>
    <property type="match status" value="1"/>
</dbReference>
<organism evidence="1 2">
    <name type="scientific">Tritrichomonas musculus</name>
    <dbReference type="NCBI Taxonomy" id="1915356"/>
    <lineage>
        <taxon>Eukaryota</taxon>
        <taxon>Metamonada</taxon>
        <taxon>Parabasalia</taxon>
        <taxon>Tritrichomonadida</taxon>
        <taxon>Tritrichomonadidae</taxon>
        <taxon>Tritrichomonas</taxon>
    </lineage>
</organism>